<name>A0ABV6HXM0_9PAST</name>
<dbReference type="EMBL" id="JBHLWA010000036">
    <property type="protein sequence ID" value="MFC0323516.1"/>
    <property type="molecule type" value="Genomic_DNA"/>
</dbReference>
<dbReference type="Proteomes" id="UP001589769">
    <property type="component" value="Unassembled WGS sequence"/>
</dbReference>
<proteinExistence type="predicted"/>
<evidence type="ECO:0000256" key="1">
    <source>
        <dbReference type="SAM" id="SignalP"/>
    </source>
</evidence>
<feature type="signal peptide" evidence="1">
    <location>
        <begin position="1"/>
        <end position="26"/>
    </location>
</feature>
<accession>A0ABV6HXM0</accession>
<organism evidence="2 3">
    <name type="scientific">Gallibacterium melopsittaci</name>
    <dbReference type="NCBI Taxonomy" id="516063"/>
    <lineage>
        <taxon>Bacteria</taxon>
        <taxon>Pseudomonadati</taxon>
        <taxon>Pseudomonadota</taxon>
        <taxon>Gammaproteobacteria</taxon>
        <taxon>Pasteurellales</taxon>
        <taxon>Pasteurellaceae</taxon>
        <taxon>Gallibacterium</taxon>
    </lineage>
</organism>
<evidence type="ECO:0000313" key="3">
    <source>
        <dbReference type="Proteomes" id="UP001589769"/>
    </source>
</evidence>
<sequence>MMKNLSVLTCAVMTLLLSACSQLSFPGNSTSAGKTVSTKAEQQENAKLNALKESALKLPSFTYESAKQTATAYFNQQQIVFIEVKNAQQVEDIYVKNGHVVAVTDGQHSYDLSNTKPSHEAVNAAKNAEKWLQKLSYNSADRNISVVRTGDEAKLNYLCIAKVQQVAGTKKVLRTSANSAQSTSRLTAAMRLNGNQFYQMDCVLSGDRVAKLSLIAK</sequence>
<keyword evidence="3" id="KW-1185">Reference proteome</keyword>
<keyword evidence="1" id="KW-0732">Signal</keyword>
<gene>
    <name evidence="2" type="ORF">ACFFHT_08075</name>
</gene>
<dbReference type="RefSeq" id="WP_382375170.1">
    <property type="nucleotide sequence ID" value="NZ_JBHLWA010000036.1"/>
</dbReference>
<comment type="caution">
    <text evidence="2">The sequence shown here is derived from an EMBL/GenBank/DDBJ whole genome shotgun (WGS) entry which is preliminary data.</text>
</comment>
<dbReference type="PROSITE" id="PS51257">
    <property type="entry name" value="PROKAR_LIPOPROTEIN"/>
    <property type="match status" value="1"/>
</dbReference>
<evidence type="ECO:0008006" key="4">
    <source>
        <dbReference type="Google" id="ProtNLM"/>
    </source>
</evidence>
<reference evidence="2 3" key="1">
    <citation type="submission" date="2024-09" db="EMBL/GenBank/DDBJ databases">
        <authorList>
            <person name="Sun Q."/>
            <person name="Mori K."/>
        </authorList>
    </citation>
    <scope>NUCLEOTIDE SEQUENCE [LARGE SCALE GENOMIC DNA]</scope>
    <source>
        <strain evidence="2 3">CCM 7538</strain>
    </source>
</reference>
<evidence type="ECO:0000313" key="2">
    <source>
        <dbReference type="EMBL" id="MFC0323516.1"/>
    </source>
</evidence>
<protein>
    <recommendedName>
        <fullName evidence="4">Lipoprotein</fullName>
    </recommendedName>
</protein>
<feature type="chain" id="PRO_5045965819" description="Lipoprotein" evidence="1">
    <location>
        <begin position="27"/>
        <end position="217"/>
    </location>
</feature>